<keyword evidence="5 7" id="KW-1133">Transmembrane helix</keyword>
<keyword evidence="7" id="KW-0406">Ion transport</keyword>
<feature type="domain" description="BON" evidence="10">
    <location>
        <begin position="61"/>
        <end position="127"/>
    </location>
</feature>
<dbReference type="InterPro" id="IPR049278">
    <property type="entry name" value="MS_channel_C"/>
</dbReference>
<keyword evidence="3" id="KW-1003">Cell membrane</keyword>
<dbReference type="Pfam" id="PF00924">
    <property type="entry name" value="MS_channel_2nd"/>
    <property type="match status" value="1"/>
</dbReference>
<reference evidence="12" key="1">
    <citation type="submission" date="2017-01" db="EMBL/GenBank/DDBJ databases">
        <authorList>
            <person name="Varghese N."/>
            <person name="Submissions S."/>
        </authorList>
    </citation>
    <scope>NUCLEOTIDE SEQUENCE [LARGE SCALE GENOMIC DNA]</scope>
    <source>
        <strain evidence="12">DSM 29430</strain>
    </source>
</reference>
<dbReference type="Gene3D" id="1.10.287.1260">
    <property type="match status" value="1"/>
</dbReference>
<comment type="function">
    <text evidence="7">Mechanosensitive channel that participates in the regulation of osmotic pressure changes within the cell, opening in response to stretch forces in the membrane lipid bilayer, without the need for other proteins. Contributes to normal resistance to hypoosmotic shock. Forms an ion channel of 1.0 nanosiemens conductance with a slight preference for anions.</text>
</comment>
<comment type="caution">
    <text evidence="7">Lacks conserved residue(s) required for the propagation of feature annotation.</text>
</comment>
<keyword evidence="6 7" id="KW-0472">Membrane</keyword>
<evidence type="ECO:0000313" key="12">
    <source>
        <dbReference type="Proteomes" id="UP000186684"/>
    </source>
</evidence>
<keyword evidence="12" id="KW-1185">Reference proteome</keyword>
<comment type="similarity">
    <text evidence="2 7">Belongs to the MscS (TC 1.A.23) family.</text>
</comment>
<organism evidence="11 12">
    <name type="scientific">Roseivivax lentus</name>
    <dbReference type="NCBI Taxonomy" id="633194"/>
    <lineage>
        <taxon>Bacteria</taxon>
        <taxon>Pseudomonadati</taxon>
        <taxon>Pseudomonadota</taxon>
        <taxon>Alphaproteobacteria</taxon>
        <taxon>Rhodobacterales</taxon>
        <taxon>Roseobacteraceae</taxon>
        <taxon>Roseivivax</taxon>
    </lineage>
</organism>
<dbReference type="InterPro" id="IPR023408">
    <property type="entry name" value="MscS_beta-dom_sf"/>
</dbReference>
<dbReference type="Gene3D" id="3.30.1340.30">
    <property type="match status" value="1"/>
</dbReference>
<dbReference type="InterPro" id="IPR007055">
    <property type="entry name" value="BON_dom"/>
</dbReference>
<keyword evidence="7" id="KW-0997">Cell inner membrane</keyword>
<dbReference type="STRING" id="633194.SAMN05421759_1271"/>
<feature type="signal peptide" evidence="9">
    <location>
        <begin position="1"/>
        <end position="36"/>
    </location>
</feature>
<feature type="transmembrane region" description="Helical" evidence="7">
    <location>
        <begin position="214"/>
        <end position="236"/>
    </location>
</feature>
<dbReference type="GO" id="GO:0008381">
    <property type="term" value="F:mechanosensitive monoatomic ion channel activity"/>
    <property type="evidence" value="ECO:0007669"/>
    <property type="project" value="InterPro"/>
</dbReference>
<dbReference type="InterPro" id="IPR010920">
    <property type="entry name" value="LSM_dom_sf"/>
</dbReference>
<name>A0A1N7Q401_9RHOB</name>
<dbReference type="InterPro" id="IPR045275">
    <property type="entry name" value="MscS_archaea/bacteria_type"/>
</dbReference>
<evidence type="ECO:0000256" key="4">
    <source>
        <dbReference type="ARBA" id="ARBA00022692"/>
    </source>
</evidence>
<proteinExistence type="inferred from homology"/>
<dbReference type="Proteomes" id="UP000186684">
    <property type="component" value="Unassembled WGS sequence"/>
</dbReference>
<dbReference type="Gene3D" id="2.30.30.60">
    <property type="match status" value="1"/>
</dbReference>
<evidence type="ECO:0000256" key="9">
    <source>
        <dbReference type="SAM" id="SignalP"/>
    </source>
</evidence>
<feature type="chain" id="PRO_5012862635" description="Small-conductance mechanosensitive channel" evidence="9">
    <location>
        <begin position="37"/>
        <end position="475"/>
    </location>
</feature>
<feature type="region of interest" description="Disordered" evidence="8">
    <location>
        <begin position="415"/>
        <end position="475"/>
    </location>
</feature>
<dbReference type="SUPFAM" id="SSF82689">
    <property type="entry name" value="Mechanosensitive channel protein MscS (YggB), C-terminal domain"/>
    <property type="match status" value="1"/>
</dbReference>
<dbReference type="AlphaFoldDB" id="A0A1N7Q401"/>
<evidence type="ECO:0000256" key="2">
    <source>
        <dbReference type="ARBA" id="ARBA00008017"/>
    </source>
</evidence>
<dbReference type="PANTHER" id="PTHR30221:SF1">
    <property type="entry name" value="SMALL-CONDUCTANCE MECHANOSENSITIVE CHANNEL"/>
    <property type="match status" value="1"/>
</dbReference>
<gene>
    <name evidence="11" type="ORF">SAMN05421759_1271</name>
</gene>
<dbReference type="SUPFAM" id="SSF50182">
    <property type="entry name" value="Sm-like ribonucleoproteins"/>
    <property type="match status" value="1"/>
</dbReference>
<evidence type="ECO:0000259" key="10">
    <source>
        <dbReference type="PROSITE" id="PS50914"/>
    </source>
</evidence>
<keyword evidence="4 7" id="KW-0812">Transmembrane</keyword>
<comment type="subcellular location">
    <subcellularLocation>
        <location evidence="7">Cell inner membrane</location>
        <topology evidence="7">Multi-pass membrane protein</topology>
    </subcellularLocation>
    <subcellularLocation>
        <location evidence="1">Cell membrane</location>
        <topology evidence="1">Multi-pass membrane protein</topology>
    </subcellularLocation>
</comment>
<evidence type="ECO:0000256" key="8">
    <source>
        <dbReference type="SAM" id="MobiDB-lite"/>
    </source>
</evidence>
<evidence type="ECO:0000313" key="11">
    <source>
        <dbReference type="EMBL" id="SIT17551.1"/>
    </source>
</evidence>
<feature type="transmembrane region" description="Helical" evidence="7">
    <location>
        <begin position="149"/>
        <end position="167"/>
    </location>
</feature>
<dbReference type="PROSITE" id="PS50914">
    <property type="entry name" value="BON"/>
    <property type="match status" value="1"/>
</dbReference>
<keyword evidence="9" id="KW-0732">Signal</keyword>
<keyword evidence="7" id="KW-0813">Transport</keyword>
<dbReference type="EMBL" id="FTOQ01000027">
    <property type="protein sequence ID" value="SIT17551.1"/>
    <property type="molecule type" value="Genomic_DNA"/>
</dbReference>
<dbReference type="Pfam" id="PF21082">
    <property type="entry name" value="MS_channel_3rd"/>
    <property type="match status" value="1"/>
</dbReference>
<comment type="subunit">
    <text evidence="7">Homoheptamer.</text>
</comment>
<dbReference type="PANTHER" id="PTHR30221">
    <property type="entry name" value="SMALL-CONDUCTANCE MECHANOSENSITIVE CHANNEL"/>
    <property type="match status" value="1"/>
</dbReference>
<keyword evidence="7" id="KW-0407">Ion channel</keyword>
<protein>
    <recommendedName>
        <fullName evidence="7">Small-conductance mechanosensitive channel</fullName>
    </recommendedName>
</protein>
<dbReference type="InterPro" id="IPR011066">
    <property type="entry name" value="MscS_channel_C_sf"/>
</dbReference>
<dbReference type="Pfam" id="PF04972">
    <property type="entry name" value="BON"/>
    <property type="match status" value="1"/>
</dbReference>
<evidence type="ECO:0000256" key="7">
    <source>
        <dbReference type="RuleBase" id="RU369025"/>
    </source>
</evidence>
<accession>A0A1N7Q401</accession>
<dbReference type="InterPro" id="IPR006685">
    <property type="entry name" value="MscS_channel_2nd"/>
</dbReference>
<feature type="transmembrane region" description="Helical" evidence="7">
    <location>
        <begin position="187"/>
        <end position="208"/>
    </location>
</feature>
<dbReference type="Gene3D" id="3.30.70.100">
    <property type="match status" value="1"/>
</dbReference>
<evidence type="ECO:0000256" key="6">
    <source>
        <dbReference type="ARBA" id="ARBA00023136"/>
    </source>
</evidence>
<dbReference type="GO" id="GO:0005886">
    <property type="term" value="C:plasma membrane"/>
    <property type="evidence" value="ECO:0007669"/>
    <property type="project" value="UniProtKB-SubCell"/>
</dbReference>
<evidence type="ECO:0000256" key="1">
    <source>
        <dbReference type="ARBA" id="ARBA00004651"/>
    </source>
</evidence>
<dbReference type="OrthoDB" id="9793781at2"/>
<sequence>MESPSKSASRGFSGAVGVLAILCALFFICAQEPAHAQTSPTTSDTAISEPQNEVAVDPSVRDDAIADRLRRILVASEWFEPLAVSVREGIVFLDGETETDERKEWARQLALRTEGVVAVVNRIDVKPEISWDLTPTWREIERLAERVQWFAPLTVVSLLILLLAWLVSRGVVTLARHSLRHRIASPLLLQLVARSLSIPVILIGLYLVLQIAGLTRLAITVLGGTGLVGIVLGLAFREIAANSLASILLSVRNPFRAGDWIRVGEYQGIVQNLNMRTTVLLTLDGNHIQIPNALVYESVIENFSTNPNRRSDFVVGIGYDDPVEQAQNIIIHVLRAHPAVLDDPEPNVLVDELGPSTVNMRVQFWFDGRAYSVYKVRSALMRQVKRALQDAGISMPDTAREIIFPDGVPVRQIPGGNRAMADQRPSSALGKGEAEIATPGEGDLLSEMDELERQAEGADPTEAGENLLSPEKKRT</sequence>
<evidence type="ECO:0000256" key="3">
    <source>
        <dbReference type="ARBA" id="ARBA00022475"/>
    </source>
</evidence>
<evidence type="ECO:0000256" key="5">
    <source>
        <dbReference type="ARBA" id="ARBA00022989"/>
    </source>
</evidence>